<gene>
    <name evidence="1" type="ORF">AAF463_11410</name>
</gene>
<dbReference type="RefSeq" id="WP_350260770.1">
    <property type="nucleotide sequence ID" value="NZ_CP158292.1"/>
</dbReference>
<organism evidence="1">
    <name type="scientific">Pantoea sp. BJ2</name>
    <dbReference type="NCBI Taxonomy" id="3141322"/>
    <lineage>
        <taxon>Bacteria</taxon>
        <taxon>Pseudomonadati</taxon>
        <taxon>Pseudomonadota</taxon>
        <taxon>Gammaproteobacteria</taxon>
        <taxon>Enterobacterales</taxon>
        <taxon>Erwiniaceae</taxon>
        <taxon>Pantoea</taxon>
    </lineage>
</organism>
<proteinExistence type="predicted"/>
<name>A0AAU7TRA6_9GAMM</name>
<dbReference type="Gene3D" id="1.10.10.60">
    <property type="entry name" value="Homeodomain-like"/>
    <property type="match status" value="1"/>
</dbReference>
<dbReference type="AlphaFoldDB" id="A0AAU7TRA6"/>
<dbReference type="Pfam" id="PF20901">
    <property type="entry name" value="Sf6_terminase"/>
    <property type="match status" value="1"/>
</dbReference>
<evidence type="ECO:0000313" key="1">
    <source>
        <dbReference type="EMBL" id="XBV43231.1"/>
    </source>
</evidence>
<dbReference type="InterPro" id="IPR048683">
    <property type="entry name" value="Sf6_terminase"/>
</dbReference>
<protein>
    <submittedName>
        <fullName evidence="1">Ubiquitin carboxyl-hydrolase</fullName>
    </submittedName>
</protein>
<reference evidence="1" key="1">
    <citation type="submission" date="2024-06" db="EMBL/GenBank/DDBJ databases">
        <title>Multiomics insights into the TNT degradation mechanism by Pantoea sp. BJ2 isolated from an ammunition destruction site.</title>
        <authorList>
            <person name="Luo J."/>
        </authorList>
    </citation>
    <scope>NUCLEOTIDE SEQUENCE</scope>
    <source>
        <strain evidence="1">BJ2</strain>
    </source>
</reference>
<sequence length="147" mass="16315">MATKKTGRPSDYLPEVAADICSKLAEGESLRSVCARPGMPNKATVFRWIGENKEFRDQYEKATESRADAMFEEMLEIVDDVPPEGAAVAKARLQLDARKWILARMSPKKYGDKVTQDIDLKSSDGSMTPKPTTIQLVAPTIYDNSTD</sequence>
<accession>A0AAU7TRA6</accession>
<dbReference type="EMBL" id="CP158292">
    <property type="protein sequence ID" value="XBV43231.1"/>
    <property type="molecule type" value="Genomic_DNA"/>
</dbReference>